<dbReference type="GO" id="GO:0005886">
    <property type="term" value="C:plasma membrane"/>
    <property type="evidence" value="ECO:0007669"/>
    <property type="project" value="UniProtKB-SubCell"/>
</dbReference>
<evidence type="ECO:0000313" key="10">
    <source>
        <dbReference type="Proteomes" id="UP000198228"/>
    </source>
</evidence>
<feature type="transmembrane region" description="Helical" evidence="8">
    <location>
        <begin position="6"/>
        <end position="28"/>
    </location>
</feature>
<proteinExistence type="inferred from homology"/>
<sequence>MREGGAGPTLVLVLAVGVLAATGVTLLLERSLTRILLGVILLGNGVNLLILLGGRSGAAPVVGTAEAAEFSDPLVQAMVLTAIVITFGLTAFLAAVAYRSWYLGGDDEVQDDLEDRQIVQLAERNEVLDTDLGGEGPDDDPEQVDPEPARRRLRGRGRRQ</sequence>
<protein>
    <submittedName>
        <fullName evidence="9">Multisubunit sodium/proton antiporter, MrpC subunit</fullName>
    </submittedName>
</protein>
<dbReference type="Proteomes" id="UP000198228">
    <property type="component" value="Chromosome I"/>
</dbReference>
<gene>
    <name evidence="9" type="ORF">GA0074696_5099</name>
</gene>
<dbReference type="EMBL" id="LT607410">
    <property type="protein sequence ID" value="SCF38188.1"/>
    <property type="molecule type" value="Genomic_DNA"/>
</dbReference>
<evidence type="ECO:0000256" key="4">
    <source>
        <dbReference type="ARBA" id="ARBA00022692"/>
    </source>
</evidence>
<dbReference type="Pfam" id="PF00420">
    <property type="entry name" value="Oxidored_q2"/>
    <property type="match status" value="1"/>
</dbReference>
<feature type="region of interest" description="Disordered" evidence="7">
    <location>
        <begin position="125"/>
        <end position="160"/>
    </location>
</feature>
<keyword evidence="3" id="KW-1003">Cell membrane</keyword>
<evidence type="ECO:0000256" key="1">
    <source>
        <dbReference type="ARBA" id="ARBA00004651"/>
    </source>
</evidence>
<keyword evidence="5 8" id="KW-1133">Transmembrane helix</keyword>
<dbReference type="PANTHER" id="PTHR34583:SF2">
    <property type="entry name" value="ANTIPORTER SUBUNIT MNHC2-RELATED"/>
    <property type="match status" value="1"/>
</dbReference>
<evidence type="ECO:0000256" key="3">
    <source>
        <dbReference type="ARBA" id="ARBA00022475"/>
    </source>
</evidence>
<dbReference type="NCBIfam" id="NF005929">
    <property type="entry name" value="PRK07946.1"/>
    <property type="match status" value="1"/>
</dbReference>
<feature type="transmembrane region" description="Helical" evidence="8">
    <location>
        <begin position="35"/>
        <end position="54"/>
    </location>
</feature>
<keyword evidence="6 8" id="KW-0472">Membrane</keyword>
<dbReference type="PANTHER" id="PTHR34583">
    <property type="entry name" value="ANTIPORTER SUBUNIT MNHC2-RELATED"/>
    <property type="match status" value="1"/>
</dbReference>
<dbReference type="AlphaFoldDB" id="A0A1C4ZYW0"/>
<comment type="subcellular location">
    <subcellularLocation>
        <location evidence="1">Cell membrane</location>
        <topology evidence="1">Multi-pass membrane protein</topology>
    </subcellularLocation>
</comment>
<dbReference type="InterPro" id="IPR050601">
    <property type="entry name" value="CPA3_antiporter_subunitC"/>
</dbReference>
<reference evidence="9 10" key="1">
    <citation type="submission" date="2016-06" db="EMBL/GenBank/DDBJ databases">
        <authorList>
            <person name="Kjaerup R.B."/>
            <person name="Dalgaard T.S."/>
            <person name="Juul-Madsen H.R."/>
        </authorList>
    </citation>
    <scope>NUCLEOTIDE SEQUENCE [LARGE SCALE GENOMIC DNA]</scope>
    <source>
        <strain evidence="9 10">DSM 43821</strain>
    </source>
</reference>
<dbReference type="RefSeq" id="WP_088963377.1">
    <property type="nucleotide sequence ID" value="NZ_LT607410.1"/>
</dbReference>
<dbReference type="Gene3D" id="1.10.287.3510">
    <property type="match status" value="1"/>
</dbReference>
<name>A0A1C4ZYW0_9ACTN</name>
<evidence type="ECO:0000256" key="6">
    <source>
        <dbReference type="ARBA" id="ARBA00023136"/>
    </source>
</evidence>
<evidence type="ECO:0000256" key="5">
    <source>
        <dbReference type="ARBA" id="ARBA00022989"/>
    </source>
</evidence>
<feature type="compositionally biased region" description="Acidic residues" evidence="7">
    <location>
        <begin position="136"/>
        <end position="145"/>
    </location>
</feature>
<evidence type="ECO:0000256" key="8">
    <source>
        <dbReference type="SAM" id="Phobius"/>
    </source>
</evidence>
<keyword evidence="4 8" id="KW-0812">Transmembrane</keyword>
<evidence type="ECO:0000313" key="9">
    <source>
        <dbReference type="EMBL" id="SCF38188.1"/>
    </source>
</evidence>
<feature type="transmembrane region" description="Helical" evidence="8">
    <location>
        <begin position="74"/>
        <end position="98"/>
    </location>
</feature>
<feature type="compositionally biased region" description="Basic residues" evidence="7">
    <location>
        <begin position="151"/>
        <end position="160"/>
    </location>
</feature>
<evidence type="ECO:0000256" key="2">
    <source>
        <dbReference type="ARBA" id="ARBA00010388"/>
    </source>
</evidence>
<comment type="similarity">
    <text evidence="2">Belongs to the CPA3 antiporters (TC 2.A.63) subunit C family.</text>
</comment>
<organism evidence="9 10">
    <name type="scientific">Micromonospora purpureochromogenes</name>
    <dbReference type="NCBI Taxonomy" id="47872"/>
    <lineage>
        <taxon>Bacteria</taxon>
        <taxon>Bacillati</taxon>
        <taxon>Actinomycetota</taxon>
        <taxon>Actinomycetes</taxon>
        <taxon>Micromonosporales</taxon>
        <taxon>Micromonosporaceae</taxon>
        <taxon>Micromonospora</taxon>
    </lineage>
</organism>
<dbReference type="InterPro" id="IPR039428">
    <property type="entry name" value="NUOK/Mnh_C1-like"/>
</dbReference>
<evidence type="ECO:0000256" key="7">
    <source>
        <dbReference type="SAM" id="MobiDB-lite"/>
    </source>
</evidence>
<accession>A0A1C4ZYW0</accession>